<sequence>MANLIKRDPVESDVLFEERKRITDIIYKNCNHNVKLTLAYSNIYFNVYGLKCTYPEPIMNRLAELIAEPDTDSKEFKEPLLRSGTEDDVASPKPTVNTYRVCPGCKKERPIQAFMKYLKTKSTYKEMKTCNVVCRQV</sequence>
<organism evidence="1">
    <name type="scientific">viral metagenome</name>
    <dbReference type="NCBI Taxonomy" id="1070528"/>
    <lineage>
        <taxon>unclassified sequences</taxon>
        <taxon>metagenomes</taxon>
        <taxon>organismal metagenomes</taxon>
    </lineage>
</organism>
<proteinExistence type="predicted"/>
<dbReference type="AlphaFoldDB" id="A0A6C0CM34"/>
<reference evidence="1" key="1">
    <citation type="journal article" date="2020" name="Nature">
        <title>Giant virus diversity and host interactions through global metagenomics.</title>
        <authorList>
            <person name="Schulz F."/>
            <person name="Roux S."/>
            <person name="Paez-Espino D."/>
            <person name="Jungbluth S."/>
            <person name="Walsh D.A."/>
            <person name="Denef V.J."/>
            <person name="McMahon K.D."/>
            <person name="Konstantinidis K.T."/>
            <person name="Eloe-Fadrosh E.A."/>
            <person name="Kyrpides N.C."/>
            <person name="Woyke T."/>
        </authorList>
    </citation>
    <scope>NUCLEOTIDE SEQUENCE</scope>
    <source>
        <strain evidence="1">GVMAG-M-3300021343-4</strain>
    </source>
</reference>
<evidence type="ECO:0000313" key="1">
    <source>
        <dbReference type="EMBL" id="QHT04724.1"/>
    </source>
</evidence>
<name>A0A6C0CM34_9ZZZZ</name>
<accession>A0A6C0CM34</accession>
<dbReference type="EMBL" id="MN739437">
    <property type="protein sequence ID" value="QHT04724.1"/>
    <property type="molecule type" value="Genomic_DNA"/>
</dbReference>
<protein>
    <submittedName>
        <fullName evidence="1">Uncharacterized protein</fullName>
    </submittedName>
</protein>